<dbReference type="GO" id="GO:0005634">
    <property type="term" value="C:nucleus"/>
    <property type="evidence" value="ECO:0007669"/>
    <property type="project" value="TreeGrafter"/>
</dbReference>
<dbReference type="PANTHER" id="PTHR37534:SF2">
    <property type="entry name" value="N-ACETYLTRANSFERASE DOMAIN-CONTAINING PROTEIN"/>
    <property type="match status" value="1"/>
</dbReference>
<reference evidence="3 4" key="1">
    <citation type="submission" date="2016-04" db="EMBL/GenBank/DDBJ databases">
        <title>Draft genome of Fonsecaea erecta CBS 125763.</title>
        <authorList>
            <person name="Weiss V.A."/>
            <person name="Vicente V.A."/>
            <person name="Raittz R.T."/>
            <person name="Moreno L.F."/>
            <person name="De Souza E.M."/>
            <person name="Pedrosa F.O."/>
            <person name="Steffens M.B."/>
            <person name="Faoro H."/>
            <person name="Tadra-Sfeir M.Z."/>
            <person name="Najafzadeh M.J."/>
            <person name="Felipe M.S."/>
            <person name="Teixeira M."/>
            <person name="Sun J."/>
            <person name="Xi L."/>
            <person name="Gomes R."/>
            <person name="De Azevedo C.M."/>
            <person name="Salgado C.G."/>
            <person name="Da Silva M.B."/>
            <person name="Nascimento M.F."/>
            <person name="Queiroz-Telles F."/>
            <person name="Attili D.S."/>
            <person name="Gorbushina A."/>
        </authorList>
    </citation>
    <scope>NUCLEOTIDE SEQUENCE [LARGE SCALE GENOMIC DNA]</scope>
    <source>
        <strain evidence="3 4">CBS 125763</strain>
    </source>
</reference>
<dbReference type="EMBL" id="LVYI01000004">
    <property type="protein sequence ID" value="OAP59764.1"/>
    <property type="molecule type" value="Genomic_DNA"/>
</dbReference>
<evidence type="ECO:0000313" key="4">
    <source>
        <dbReference type="Proteomes" id="UP000078343"/>
    </source>
</evidence>
<protein>
    <recommendedName>
        <fullName evidence="5">Transcription factor domain-containing protein</fullName>
    </recommendedName>
</protein>
<keyword evidence="4" id="KW-1185">Reference proteome</keyword>
<accession>A0A178ZJ04</accession>
<evidence type="ECO:0000313" key="3">
    <source>
        <dbReference type="EMBL" id="OAP59764.1"/>
    </source>
</evidence>
<evidence type="ECO:0008006" key="5">
    <source>
        <dbReference type="Google" id="ProtNLM"/>
    </source>
</evidence>
<name>A0A178ZJ04_9EURO</name>
<dbReference type="GO" id="GO:0000976">
    <property type="term" value="F:transcription cis-regulatory region binding"/>
    <property type="evidence" value="ECO:0007669"/>
    <property type="project" value="TreeGrafter"/>
</dbReference>
<feature type="region of interest" description="Disordered" evidence="2">
    <location>
        <begin position="148"/>
        <end position="170"/>
    </location>
</feature>
<dbReference type="Proteomes" id="UP000078343">
    <property type="component" value="Unassembled WGS sequence"/>
</dbReference>
<dbReference type="AlphaFoldDB" id="A0A178ZJ04"/>
<feature type="compositionally biased region" description="Polar residues" evidence="2">
    <location>
        <begin position="234"/>
        <end position="249"/>
    </location>
</feature>
<dbReference type="GeneID" id="30008934"/>
<keyword evidence="1" id="KW-0539">Nucleus</keyword>
<dbReference type="GO" id="GO:0045944">
    <property type="term" value="P:positive regulation of transcription by RNA polymerase II"/>
    <property type="evidence" value="ECO:0007669"/>
    <property type="project" value="TreeGrafter"/>
</dbReference>
<sequence>METGGPSFKDLPWTSGFIAFSRPLPHFDSIPAHLLSSVWDAHKDWVVSSQISLRRLGIADNGIHAASHVVTDMSSVKVVGSRKCQKCLETERECLVDSPLHFRPVTSVRLKNVDGRRVKHDLRHTPRQVWVDLPSEVRFVAHDHETDPQDLDTQVEEAQAPASPIPPHAAGAETNFRVEHDATSVVSHDWNSPHGSALPLTPLQASLQHSSPDSHFSAHPHASVVLSPVHSGGRPSSQHRSPSVLLNSAADTSSPNYGLGTCWPFKNQHEARLLHHYIVHMSMQFDSCDRQRHFGKEIPKRAAHYPVIKNAIFAVASRQMSLLAGSHDDESPHHVSECLRILIKALEDPMSHFDENLLAAVILLRTHEEMSEDDERRHLFGTTRILNSIASFAADGGLRESASWVSLRQHIYISLTSQHPLTINLTNYRHSSVFRISDDESWANRIIFIFAQILTCVFCDDNEPLSAEQWTELDTDVTSWEVSKPWHFAPLFIGSPGISALEPNRGPWPELYVCNPAQVVGLQHYYLAKAVLAIYDPRLSKLSFGSLRLRRDSEAMVRECLRMVVGLAVSNEYVQTAMFQASHILSACGMYLNNRDEQEAAVSFLEQMTQKMGWQTSHIVRDLKEQWQS</sequence>
<dbReference type="STRING" id="1367422.A0A178ZJ04"/>
<feature type="region of interest" description="Disordered" evidence="2">
    <location>
        <begin position="225"/>
        <end position="249"/>
    </location>
</feature>
<dbReference type="OrthoDB" id="4525710at2759"/>
<gene>
    <name evidence="3" type="ORF">AYL99_04766</name>
</gene>
<dbReference type="RefSeq" id="XP_018693131.1">
    <property type="nucleotide sequence ID" value="XM_018836278.1"/>
</dbReference>
<comment type="caution">
    <text evidence="3">The sequence shown here is derived from an EMBL/GenBank/DDBJ whole genome shotgun (WGS) entry which is preliminary data.</text>
</comment>
<dbReference type="GO" id="GO:0003700">
    <property type="term" value="F:DNA-binding transcription factor activity"/>
    <property type="evidence" value="ECO:0007669"/>
    <property type="project" value="TreeGrafter"/>
</dbReference>
<proteinExistence type="predicted"/>
<evidence type="ECO:0000256" key="2">
    <source>
        <dbReference type="SAM" id="MobiDB-lite"/>
    </source>
</evidence>
<evidence type="ECO:0000256" key="1">
    <source>
        <dbReference type="ARBA" id="ARBA00023242"/>
    </source>
</evidence>
<organism evidence="3 4">
    <name type="scientific">Fonsecaea erecta</name>
    <dbReference type="NCBI Taxonomy" id="1367422"/>
    <lineage>
        <taxon>Eukaryota</taxon>
        <taxon>Fungi</taxon>
        <taxon>Dikarya</taxon>
        <taxon>Ascomycota</taxon>
        <taxon>Pezizomycotina</taxon>
        <taxon>Eurotiomycetes</taxon>
        <taxon>Chaetothyriomycetidae</taxon>
        <taxon>Chaetothyriales</taxon>
        <taxon>Herpotrichiellaceae</taxon>
        <taxon>Fonsecaea</taxon>
    </lineage>
</organism>
<dbReference type="PANTHER" id="PTHR37534">
    <property type="entry name" value="TRANSCRIPTIONAL ACTIVATOR PROTEIN UGA3"/>
    <property type="match status" value="1"/>
</dbReference>